<feature type="region of interest" description="Disordered" evidence="1">
    <location>
        <begin position="1"/>
        <end position="34"/>
    </location>
</feature>
<gene>
    <name evidence="3" type="ORF">CRH09_27195</name>
</gene>
<protein>
    <recommendedName>
        <fullName evidence="2">UspA domain-containing protein</fullName>
    </recommendedName>
</protein>
<accession>A0A291RQ22</accession>
<dbReference type="InterPro" id="IPR006016">
    <property type="entry name" value="UspA"/>
</dbReference>
<feature type="domain" description="UspA" evidence="2">
    <location>
        <begin position="41"/>
        <end position="92"/>
    </location>
</feature>
<evidence type="ECO:0000313" key="3">
    <source>
        <dbReference type="EMBL" id="ATL69314.1"/>
    </source>
</evidence>
<evidence type="ECO:0000259" key="2">
    <source>
        <dbReference type="Pfam" id="PF00582"/>
    </source>
</evidence>
<feature type="region of interest" description="Disordered" evidence="1">
    <location>
        <begin position="77"/>
        <end position="124"/>
    </location>
</feature>
<dbReference type="AlphaFoldDB" id="A0A291RQ22"/>
<reference evidence="3 4" key="1">
    <citation type="submission" date="2017-10" db="EMBL/GenBank/DDBJ databases">
        <title>Comparative genomics between pathogenic Norcardia.</title>
        <authorList>
            <person name="Zeng L."/>
        </authorList>
    </citation>
    <scope>NUCLEOTIDE SEQUENCE [LARGE SCALE GENOMIC DNA]</scope>
    <source>
        <strain evidence="3 4">NC_YFY_NT001</strain>
    </source>
</reference>
<dbReference type="SUPFAM" id="SSF52402">
    <property type="entry name" value="Adenine nucleotide alpha hydrolases-like"/>
    <property type="match status" value="1"/>
</dbReference>
<proteinExistence type="predicted"/>
<evidence type="ECO:0000256" key="1">
    <source>
        <dbReference type="SAM" id="MobiDB-lite"/>
    </source>
</evidence>
<name>A0A291RQ22_9NOCA</name>
<dbReference type="InterPro" id="IPR014729">
    <property type="entry name" value="Rossmann-like_a/b/a_fold"/>
</dbReference>
<dbReference type="Pfam" id="PF00582">
    <property type="entry name" value="Usp"/>
    <property type="match status" value="1"/>
</dbReference>
<feature type="compositionally biased region" description="Basic and acidic residues" evidence="1">
    <location>
        <begin position="79"/>
        <end position="88"/>
    </location>
</feature>
<dbReference type="KEGG" id="ntp:CRH09_27195"/>
<dbReference type="Gene3D" id="3.40.50.620">
    <property type="entry name" value="HUPs"/>
    <property type="match status" value="1"/>
</dbReference>
<sequence length="124" mass="13351">MRAGLPDGGIRPPRAGLRREIPTGGIHFTGVPMSTRADRQSVAVGVDGTPPSMNAARWAGYLAHALHAPLSIVHALPVPEHRPRDTEPRSSTVDSPTRRPSWCAPVSTTSPSHRRSRTAQPIRC</sequence>
<dbReference type="EMBL" id="CP023778">
    <property type="protein sequence ID" value="ATL69314.1"/>
    <property type="molecule type" value="Genomic_DNA"/>
</dbReference>
<organism evidence="3 4">
    <name type="scientific">Nocardia terpenica</name>
    <dbReference type="NCBI Taxonomy" id="455432"/>
    <lineage>
        <taxon>Bacteria</taxon>
        <taxon>Bacillati</taxon>
        <taxon>Actinomycetota</taxon>
        <taxon>Actinomycetes</taxon>
        <taxon>Mycobacteriales</taxon>
        <taxon>Nocardiaceae</taxon>
        <taxon>Nocardia</taxon>
    </lineage>
</organism>
<dbReference type="Proteomes" id="UP000221961">
    <property type="component" value="Chromosome"/>
</dbReference>
<evidence type="ECO:0000313" key="4">
    <source>
        <dbReference type="Proteomes" id="UP000221961"/>
    </source>
</evidence>